<organism evidence="1 2">
    <name type="scientific">Eretmocerus hayati</name>
    <dbReference type="NCBI Taxonomy" id="131215"/>
    <lineage>
        <taxon>Eukaryota</taxon>
        <taxon>Metazoa</taxon>
        <taxon>Ecdysozoa</taxon>
        <taxon>Arthropoda</taxon>
        <taxon>Hexapoda</taxon>
        <taxon>Insecta</taxon>
        <taxon>Pterygota</taxon>
        <taxon>Neoptera</taxon>
        <taxon>Endopterygota</taxon>
        <taxon>Hymenoptera</taxon>
        <taxon>Apocrita</taxon>
        <taxon>Proctotrupomorpha</taxon>
        <taxon>Chalcidoidea</taxon>
        <taxon>Aphelinidae</taxon>
        <taxon>Aphelininae</taxon>
        <taxon>Eretmocerus</taxon>
    </lineage>
</organism>
<sequence length="489" mass="56662">MDSVSKSQHIKLYLKLKQQECNIQKSVALFIDSSKGDSEQWHGIKRDMDKNETERQKVLEPLHKTVNDVYKELRSIKDMISKDKIERIDLESFKRRLQGLWKKIQDFKDSLNDPGALIEEQKTLEADIGTMMKKILKYKDFISNENSSYKNSNSVSRMQIDGRNKECDYDGVEDFCILVAKTGHTGGWSEEEHQLFLRARRKLRGFSVARLALAVHSKLPQLSPESIVNHEAWYRAYLQLRQRQRIALNEWRASKTSTTKTSSTASAELSTSENPQLNQDERSPGTTTNSNQVDQEAALEAKKRALEEWKLKRQEQRRAEQSRVAERVKTSQVRAEARRRARAARIKRQLAQRRADEAQRKEAKTIEVSNGDTGTSVTETNRVAVVTKPQQPDRMSALILQIYRARDRQFIERKKKVMASKFSCSKLNTQPTRNISSKSRESTLFKETRAWKERVKSLRIAETKSIQPVNYIKDLPKRTIATWKSFEIS</sequence>
<protein>
    <submittedName>
        <fullName evidence="1">Uncharacterized protein</fullName>
    </submittedName>
</protein>
<name>A0ACC2P5Y2_9HYME</name>
<evidence type="ECO:0000313" key="2">
    <source>
        <dbReference type="Proteomes" id="UP001239111"/>
    </source>
</evidence>
<proteinExistence type="predicted"/>
<reference evidence="1" key="1">
    <citation type="submission" date="2023-04" db="EMBL/GenBank/DDBJ databases">
        <title>A chromosome-level genome assembly of the parasitoid wasp Eretmocerus hayati.</title>
        <authorList>
            <person name="Zhong Y."/>
            <person name="Liu S."/>
            <person name="Liu Y."/>
        </authorList>
    </citation>
    <scope>NUCLEOTIDE SEQUENCE</scope>
    <source>
        <strain evidence="1">ZJU_SS_LIU_2023</strain>
    </source>
</reference>
<dbReference type="EMBL" id="CM056742">
    <property type="protein sequence ID" value="KAJ8678893.1"/>
    <property type="molecule type" value="Genomic_DNA"/>
</dbReference>
<comment type="caution">
    <text evidence="1">The sequence shown here is derived from an EMBL/GenBank/DDBJ whole genome shotgun (WGS) entry which is preliminary data.</text>
</comment>
<evidence type="ECO:0000313" key="1">
    <source>
        <dbReference type="EMBL" id="KAJ8678893.1"/>
    </source>
</evidence>
<dbReference type="Proteomes" id="UP001239111">
    <property type="component" value="Chromosome 2"/>
</dbReference>
<accession>A0ACC2P5Y2</accession>
<keyword evidence="2" id="KW-1185">Reference proteome</keyword>
<gene>
    <name evidence="1" type="ORF">QAD02_014680</name>
</gene>